<organism evidence="1 2">
    <name type="scientific">Aldrovandia affinis</name>
    <dbReference type="NCBI Taxonomy" id="143900"/>
    <lineage>
        <taxon>Eukaryota</taxon>
        <taxon>Metazoa</taxon>
        <taxon>Chordata</taxon>
        <taxon>Craniata</taxon>
        <taxon>Vertebrata</taxon>
        <taxon>Euteleostomi</taxon>
        <taxon>Actinopterygii</taxon>
        <taxon>Neopterygii</taxon>
        <taxon>Teleostei</taxon>
        <taxon>Notacanthiformes</taxon>
        <taxon>Halosauridae</taxon>
        <taxon>Aldrovandia</taxon>
    </lineage>
</organism>
<gene>
    <name evidence="1" type="ORF">AAFF_G00076270</name>
</gene>
<reference evidence="1" key="1">
    <citation type="journal article" date="2023" name="Science">
        <title>Genome structures resolve the early diversification of teleost fishes.</title>
        <authorList>
            <person name="Parey E."/>
            <person name="Louis A."/>
            <person name="Montfort J."/>
            <person name="Bouchez O."/>
            <person name="Roques C."/>
            <person name="Iampietro C."/>
            <person name="Lluch J."/>
            <person name="Castinel A."/>
            <person name="Donnadieu C."/>
            <person name="Desvignes T."/>
            <person name="Floi Bucao C."/>
            <person name="Jouanno E."/>
            <person name="Wen M."/>
            <person name="Mejri S."/>
            <person name="Dirks R."/>
            <person name="Jansen H."/>
            <person name="Henkel C."/>
            <person name="Chen W.J."/>
            <person name="Zahm M."/>
            <person name="Cabau C."/>
            <person name="Klopp C."/>
            <person name="Thompson A.W."/>
            <person name="Robinson-Rechavi M."/>
            <person name="Braasch I."/>
            <person name="Lecointre G."/>
            <person name="Bobe J."/>
            <person name="Postlethwait J.H."/>
            <person name="Berthelot C."/>
            <person name="Roest Crollius H."/>
            <person name="Guiguen Y."/>
        </authorList>
    </citation>
    <scope>NUCLEOTIDE SEQUENCE</scope>
    <source>
        <strain evidence="1">NC1722</strain>
    </source>
</reference>
<evidence type="ECO:0000313" key="2">
    <source>
        <dbReference type="Proteomes" id="UP001221898"/>
    </source>
</evidence>
<dbReference type="EMBL" id="JAINUG010001463">
    <property type="protein sequence ID" value="KAJ8355277.1"/>
    <property type="molecule type" value="Genomic_DNA"/>
</dbReference>
<comment type="caution">
    <text evidence="1">The sequence shown here is derived from an EMBL/GenBank/DDBJ whole genome shotgun (WGS) entry which is preliminary data.</text>
</comment>
<sequence>QSAFVICSLTHEPRVGFVLLEKFRSSRVYSARSRRVQAACKKSNFDFSCLGGTDSTKHLNEVDLFGAIDQKGQVCCGIQTIAPSHNKRYD</sequence>
<feature type="non-terminal residue" evidence="1">
    <location>
        <position position="1"/>
    </location>
</feature>
<keyword evidence="2" id="KW-1185">Reference proteome</keyword>
<dbReference type="AlphaFoldDB" id="A0AAD7R1N0"/>
<evidence type="ECO:0000313" key="1">
    <source>
        <dbReference type="EMBL" id="KAJ8355277.1"/>
    </source>
</evidence>
<name>A0AAD7R1N0_9TELE</name>
<dbReference type="Proteomes" id="UP001221898">
    <property type="component" value="Unassembled WGS sequence"/>
</dbReference>
<accession>A0AAD7R1N0</accession>
<proteinExistence type="predicted"/>
<protein>
    <submittedName>
        <fullName evidence="1">Uncharacterized protein</fullName>
    </submittedName>
</protein>